<sequence length="289" mass="29432">MENSRAPSGTKKKRSTRLLAVATAAAFGLAPAMSMTAAHADELQPSSESAAHGHWLWTDALGIDIAGAAYTFTEFDSNPGPETNPLNVELLGALEIELGNITLPLIKPADGGVGLLDLGQVGAISSYSSSPSLTESTASTGLITDEGAINLDAYESDEFGNAEIDVTALLTQLIGADAAELLLSEASLSVGAMSSYASKDGPDVESEYAIGDLELTLQSPLVEGLVDTLDAAIGVALDPITDALGPGGAIGQLVGVVVNGIGALPLVNAELNDLSIDVSPLTDYVREAI</sequence>
<dbReference type="InterPro" id="IPR047900">
    <property type="entry name" value="Choice_anch_G"/>
</dbReference>
<gene>
    <name evidence="2" type="ORF">H9830_06235</name>
</gene>
<keyword evidence="1" id="KW-0732">Signal</keyword>
<name>A0A9D1YUJ9_9MICO</name>
<reference evidence="2" key="1">
    <citation type="journal article" date="2021" name="PeerJ">
        <title>Extensive microbial diversity within the chicken gut microbiome revealed by metagenomics and culture.</title>
        <authorList>
            <person name="Gilroy R."/>
            <person name="Ravi A."/>
            <person name="Getino M."/>
            <person name="Pursley I."/>
            <person name="Horton D.L."/>
            <person name="Alikhan N.F."/>
            <person name="Baker D."/>
            <person name="Gharbi K."/>
            <person name="Hall N."/>
            <person name="Watson M."/>
            <person name="Adriaenssens E.M."/>
            <person name="Foster-Nyarko E."/>
            <person name="Jarju S."/>
            <person name="Secka A."/>
            <person name="Antonio M."/>
            <person name="Oren A."/>
            <person name="Chaudhuri R.R."/>
            <person name="La Ragione R."/>
            <person name="Hildebrand F."/>
            <person name="Pallen M.J."/>
        </authorList>
    </citation>
    <scope>NUCLEOTIDE SEQUENCE</scope>
    <source>
        <strain evidence="2">ChiGjej1B1-98</strain>
    </source>
</reference>
<protein>
    <submittedName>
        <fullName evidence="2">Choice-of-anchor G family protein</fullName>
    </submittedName>
</protein>
<accession>A0A9D1YUJ9</accession>
<organism evidence="2 3">
    <name type="scientific">Candidatus Agrococcus pullicola</name>
    <dbReference type="NCBI Taxonomy" id="2838429"/>
    <lineage>
        <taxon>Bacteria</taxon>
        <taxon>Bacillati</taxon>
        <taxon>Actinomycetota</taxon>
        <taxon>Actinomycetes</taxon>
        <taxon>Micrococcales</taxon>
        <taxon>Microbacteriaceae</taxon>
        <taxon>Agrococcus</taxon>
    </lineage>
</organism>
<feature type="chain" id="PRO_5038952563" evidence="1">
    <location>
        <begin position="41"/>
        <end position="289"/>
    </location>
</feature>
<feature type="non-terminal residue" evidence="2">
    <location>
        <position position="289"/>
    </location>
</feature>
<evidence type="ECO:0000313" key="3">
    <source>
        <dbReference type="Proteomes" id="UP000824005"/>
    </source>
</evidence>
<feature type="signal peptide" evidence="1">
    <location>
        <begin position="1"/>
        <end position="40"/>
    </location>
</feature>
<dbReference type="NCBIfam" id="NF033766">
    <property type="entry name" value="choice_anch_G"/>
    <property type="match status" value="1"/>
</dbReference>
<dbReference type="AlphaFoldDB" id="A0A9D1YUJ9"/>
<evidence type="ECO:0000256" key="1">
    <source>
        <dbReference type="SAM" id="SignalP"/>
    </source>
</evidence>
<reference evidence="2" key="2">
    <citation type="submission" date="2021-04" db="EMBL/GenBank/DDBJ databases">
        <authorList>
            <person name="Gilroy R."/>
        </authorList>
    </citation>
    <scope>NUCLEOTIDE SEQUENCE</scope>
    <source>
        <strain evidence="2">ChiGjej1B1-98</strain>
    </source>
</reference>
<dbReference type="EMBL" id="DXDC01000180">
    <property type="protein sequence ID" value="HIY65860.1"/>
    <property type="molecule type" value="Genomic_DNA"/>
</dbReference>
<dbReference type="Proteomes" id="UP000824005">
    <property type="component" value="Unassembled WGS sequence"/>
</dbReference>
<comment type="caution">
    <text evidence="2">The sequence shown here is derived from an EMBL/GenBank/DDBJ whole genome shotgun (WGS) entry which is preliminary data.</text>
</comment>
<proteinExistence type="predicted"/>
<evidence type="ECO:0000313" key="2">
    <source>
        <dbReference type="EMBL" id="HIY65860.1"/>
    </source>
</evidence>